<evidence type="ECO:0000313" key="2">
    <source>
        <dbReference type="EMBL" id="MCR0984930.1"/>
    </source>
</evidence>
<keyword evidence="2" id="KW-0407">Ion channel</keyword>
<dbReference type="EMBL" id="JANJOU010000026">
    <property type="protein sequence ID" value="MCR0984930.1"/>
    <property type="molecule type" value="Genomic_DNA"/>
</dbReference>
<keyword evidence="2" id="KW-0813">Transport</keyword>
<dbReference type="Proteomes" id="UP001524642">
    <property type="component" value="Unassembled WGS sequence"/>
</dbReference>
<sequence length="375" mass="40705">MPDWFEQALGTVLVLVTLCDVFLTVLYARAGAGIFAIRLARATWAAFRAGAGACGLWGDRALTFCGPAILVLLVAVWALALTLGAALVMHPLLGTAITAQGGSTPADFVAAMYAGGSSMAIVGSSDFAPQTSWSRILYLTNSLIGMSVVSLTLTYIMQVYAALQRRNALGLKLHLLTAETGDAAELVARLGPYGQFSAGYSDLADIGSGMAQTKEAHHFYPLLFYFRFQQPFYSVSRSALVALDAVTLIRTALDDQRHGWLKDSAAVEQLWRASLILVSTLEEALHRGDAREQPRLPGETPDRWRRRYRSALQRLRRAGIEVTADENAGEEAYISLRSCWDPLIAGLAPAMAYHMDQIDPAGGYRCGEPERRQCG</sequence>
<organism evidence="2 3">
    <name type="scientific">Roseomonas populi</name>
    <dbReference type="NCBI Taxonomy" id="3121582"/>
    <lineage>
        <taxon>Bacteria</taxon>
        <taxon>Pseudomonadati</taxon>
        <taxon>Pseudomonadota</taxon>
        <taxon>Alphaproteobacteria</taxon>
        <taxon>Acetobacterales</taxon>
        <taxon>Roseomonadaceae</taxon>
        <taxon>Roseomonas</taxon>
    </lineage>
</organism>
<feature type="transmembrane region" description="Helical" evidence="1">
    <location>
        <begin position="108"/>
        <end position="129"/>
    </location>
</feature>
<feature type="transmembrane region" description="Helical" evidence="1">
    <location>
        <begin position="136"/>
        <end position="157"/>
    </location>
</feature>
<keyword evidence="3" id="KW-1185">Reference proteome</keyword>
<dbReference type="SUPFAM" id="SSF81324">
    <property type="entry name" value="Voltage-gated potassium channels"/>
    <property type="match status" value="1"/>
</dbReference>
<accession>A0ABT1X9Z6</accession>
<reference evidence="2 3" key="1">
    <citation type="submission" date="2022-06" db="EMBL/GenBank/DDBJ databases">
        <title>Roseomonas CN29.</title>
        <authorList>
            <person name="Cheng Y."/>
            <person name="He X."/>
        </authorList>
    </citation>
    <scope>NUCLEOTIDE SEQUENCE [LARGE SCALE GENOMIC DNA]</scope>
    <source>
        <strain evidence="2 3">CN29</strain>
    </source>
</reference>
<feature type="transmembrane region" description="Helical" evidence="1">
    <location>
        <begin position="61"/>
        <end position="88"/>
    </location>
</feature>
<keyword evidence="1" id="KW-0472">Membrane</keyword>
<proteinExistence type="predicted"/>
<dbReference type="Gene3D" id="1.10.287.70">
    <property type="match status" value="1"/>
</dbReference>
<name>A0ABT1X9Z6_9PROT</name>
<keyword evidence="1" id="KW-1133">Transmembrane helix</keyword>
<evidence type="ECO:0000256" key="1">
    <source>
        <dbReference type="SAM" id="Phobius"/>
    </source>
</evidence>
<dbReference type="RefSeq" id="WP_257718582.1">
    <property type="nucleotide sequence ID" value="NZ_JANJOU010000026.1"/>
</dbReference>
<feature type="transmembrane region" description="Helical" evidence="1">
    <location>
        <begin position="12"/>
        <end position="40"/>
    </location>
</feature>
<keyword evidence="2" id="KW-0406">Ion transport</keyword>
<protein>
    <submittedName>
        <fullName evidence="2">Two pore domain potassium channel family protein</fullName>
    </submittedName>
</protein>
<gene>
    <name evidence="2" type="ORF">NRP21_22995</name>
</gene>
<keyword evidence="1" id="KW-0812">Transmembrane</keyword>
<comment type="caution">
    <text evidence="2">The sequence shown here is derived from an EMBL/GenBank/DDBJ whole genome shotgun (WGS) entry which is preliminary data.</text>
</comment>
<evidence type="ECO:0000313" key="3">
    <source>
        <dbReference type="Proteomes" id="UP001524642"/>
    </source>
</evidence>
<dbReference type="GO" id="GO:0034220">
    <property type="term" value="P:monoatomic ion transmembrane transport"/>
    <property type="evidence" value="ECO:0007669"/>
    <property type="project" value="UniProtKB-KW"/>
</dbReference>